<keyword evidence="3" id="KW-0862">Zinc</keyword>
<dbReference type="Gene3D" id="3.30.40.10">
    <property type="entry name" value="Zinc/RING finger domain, C3HC4 (zinc finger)"/>
    <property type="match status" value="1"/>
</dbReference>
<keyword evidence="5" id="KW-0175">Coiled coil</keyword>
<dbReference type="SMART" id="SM00449">
    <property type="entry name" value="SPRY"/>
    <property type="match status" value="1"/>
</dbReference>
<dbReference type="GO" id="GO:0008270">
    <property type="term" value="F:zinc ion binding"/>
    <property type="evidence" value="ECO:0007669"/>
    <property type="project" value="UniProtKB-KW"/>
</dbReference>
<evidence type="ECO:0008006" key="11">
    <source>
        <dbReference type="Google" id="ProtNLM"/>
    </source>
</evidence>
<name>A0A7J5ZZV7_AMEME</name>
<evidence type="ECO:0000313" key="9">
    <source>
        <dbReference type="EMBL" id="KAF4076016.1"/>
    </source>
</evidence>
<evidence type="ECO:0000256" key="4">
    <source>
        <dbReference type="PROSITE-ProRule" id="PRU00024"/>
    </source>
</evidence>
<evidence type="ECO:0000313" key="10">
    <source>
        <dbReference type="Proteomes" id="UP000593565"/>
    </source>
</evidence>
<dbReference type="SMART" id="SM00336">
    <property type="entry name" value="BBOX"/>
    <property type="match status" value="1"/>
</dbReference>
<dbReference type="InterPro" id="IPR006574">
    <property type="entry name" value="PRY"/>
</dbReference>
<dbReference type="CDD" id="cd12893">
    <property type="entry name" value="SPRY_PRY_TRIM35"/>
    <property type="match status" value="1"/>
</dbReference>
<dbReference type="PROSITE" id="PS50089">
    <property type="entry name" value="ZF_RING_2"/>
    <property type="match status" value="1"/>
</dbReference>
<keyword evidence="1" id="KW-0479">Metal-binding</keyword>
<dbReference type="Pfam" id="PF00643">
    <property type="entry name" value="zf-B_box"/>
    <property type="match status" value="1"/>
</dbReference>
<feature type="domain" description="RING-type" evidence="6">
    <location>
        <begin position="14"/>
        <end position="54"/>
    </location>
</feature>
<dbReference type="SUPFAM" id="SSF57850">
    <property type="entry name" value="RING/U-box"/>
    <property type="match status" value="1"/>
</dbReference>
<evidence type="ECO:0000256" key="3">
    <source>
        <dbReference type="ARBA" id="ARBA00022833"/>
    </source>
</evidence>
<dbReference type="InterPro" id="IPR027370">
    <property type="entry name" value="Znf-RING_euk"/>
</dbReference>
<dbReference type="Pfam" id="PF13765">
    <property type="entry name" value="PRY"/>
    <property type="match status" value="1"/>
</dbReference>
<reference evidence="9 10" key="1">
    <citation type="submission" date="2020-02" db="EMBL/GenBank/DDBJ databases">
        <title>A chromosome-scale genome assembly of the black bullhead catfish (Ameiurus melas).</title>
        <authorList>
            <person name="Wen M."/>
            <person name="Zham M."/>
            <person name="Cabau C."/>
            <person name="Klopp C."/>
            <person name="Donnadieu C."/>
            <person name="Roques C."/>
            <person name="Bouchez O."/>
            <person name="Lampietro C."/>
            <person name="Jouanno E."/>
            <person name="Herpin A."/>
            <person name="Louis A."/>
            <person name="Berthelot C."/>
            <person name="Parey E."/>
            <person name="Roest-Crollius H."/>
            <person name="Braasch I."/>
            <person name="Postlethwait J."/>
            <person name="Robinson-Rechavi M."/>
            <person name="Echchiki A."/>
            <person name="Begum T."/>
            <person name="Montfort J."/>
            <person name="Schartl M."/>
            <person name="Bobe J."/>
            <person name="Guiguen Y."/>
        </authorList>
    </citation>
    <scope>NUCLEOTIDE SEQUENCE [LARGE SCALE GENOMIC DNA]</scope>
    <source>
        <strain evidence="9">M_S1</strain>
        <tissue evidence="9">Blood</tissue>
    </source>
</reference>
<feature type="coiled-coil region" evidence="5">
    <location>
        <begin position="192"/>
        <end position="233"/>
    </location>
</feature>
<dbReference type="PROSITE" id="PS50188">
    <property type="entry name" value="B302_SPRY"/>
    <property type="match status" value="1"/>
</dbReference>
<evidence type="ECO:0000256" key="2">
    <source>
        <dbReference type="ARBA" id="ARBA00022771"/>
    </source>
</evidence>
<evidence type="ECO:0000259" key="8">
    <source>
        <dbReference type="PROSITE" id="PS50188"/>
    </source>
</evidence>
<dbReference type="Gene3D" id="2.60.120.920">
    <property type="match status" value="1"/>
</dbReference>
<dbReference type="InterPro" id="IPR001870">
    <property type="entry name" value="B30.2/SPRY"/>
</dbReference>
<dbReference type="InterPro" id="IPR013083">
    <property type="entry name" value="Znf_RING/FYVE/PHD"/>
</dbReference>
<dbReference type="SUPFAM" id="SSF57845">
    <property type="entry name" value="B-box zinc-binding domain"/>
    <property type="match status" value="1"/>
</dbReference>
<dbReference type="PANTHER" id="PTHR24103">
    <property type="entry name" value="E3 UBIQUITIN-PROTEIN LIGASE TRIM"/>
    <property type="match status" value="1"/>
</dbReference>
<protein>
    <recommendedName>
        <fullName evidence="11">Tripartite motif-containing protein 35-like</fullName>
    </recommendedName>
</protein>
<dbReference type="Proteomes" id="UP000593565">
    <property type="component" value="Unassembled WGS sequence"/>
</dbReference>
<dbReference type="InterPro" id="IPR000315">
    <property type="entry name" value="Znf_B-box"/>
</dbReference>
<dbReference type="InterPro" id="IPR013320">
    <property type="entry name" value="ConA-like_dom_sf"/>
</dbReference>
<sequence length="473" mass="55190">MATEEMYSEEDLSCPVCYDIFRDPVLLSCDHSVCKECLEVFWRKKERQECPVCKQLNLHDPVCNFALKSLCEAHLEEYSQRYSGGSEQHCSIHNMQFNLFCLEDKKPICQICQTSPQHQDHECYPIDETADHLRKELKTALKPLQEKLDRFSKVKQSYHKTKTHIKKQVQQTEQQIRNEFKKLYQFLRLEEANRLLALRQEEEQKIQMIEEKIEEISNELSCLLKKTRAIEEDIWTEDLLFIQNFESSMARAQCSLQDPQMVSGALIDEAKHLGNLAFRVWMKMKDIVQYSPVILDPNTAHTYLMLSDDLTSVIFDDTQDMTHLPDNPERFETSMCVLGSEGFDSGRHCWEVEVGDRSLWEVGITTESNPKNGGLFYDGVWSVENNCGFYTRSPARPKSPFSAEGGLERIRIQLDWDRGEVSFSDPFNETDIKIFHHTFTEKVYPFFWSLRKNSPVKIIPMTILPMTVLETEC</sequence>
<dbReference type="InterPro" id="IPR003879">
    <property type="entry name" value="Butyrophylin_SPRY"/>
</dbReference>
<evidence type="ECO:0000256" key="5">
    <source>
        <dbReference type="SAM" id="Coils"/>
    </source>
</evidence>
<dbReference type="InterPro" id="IPR043136">
    <property type="entry name" value="B30.2/SPRY_sf"/>
</dbReference>
<dbReference type="Pfam" id="PF00622">
    <property type="entry name" value="SPRY"/>
    <property type="match status" value="1"/>
</dbReference>
<dbReference type="PROSITE" id="PS50119">
    <property type="entry name" value="ZF_BBOX"/>
    <property type="match status" value="1"/>
</dbReference>
<evidence type="ECO:0000256" key="1">
    <source>
        <dbReference type="ARBA" id="ARBA00022723"/>
    </source>
</evidence>
<evidence type="ECO:0000259" key="7">
    <source>
        <dbReference type="PROSITE" id="PS50119"/>
    </source>
</evidence>
<dbReference type="Gene3D" id="3.30.160.60">
    <property type="entry name" value="Classic Zinc Finger"/>
    <property type="match status" value="1"/>
</dbReference>
<dbReference type="PRINTS" id="PR01407">
    <property type="entry name" value="BUTYPHLNCDUF"/>
</dbReference>
<keyword evidence="10" id="KW-1185">Reference proteome</keyword>
<dbReference type="InterPro" id="IPR001841">
    <property type="entry name" value="Znf_RING"/>
</dbReference>
<dbReference type="SMART" id="SM00184">
    <property type="entry name" value="RING"/>
    <property type="match status" value="1"/>
</dbReference>
<dbReference type="InterPro" id="IPR050143">
    <property type="entry name" value="TRIM/RBCC"/>
</dbReference>
<accession>A0A7J5ZZV7</accession>
<proteinExistence type="predicted"/>
<keyword evidence="2 4" id="KW-0863">Zinc-finger</keyword>
<gene>
    <name evidence="9" type="ORF">AMELA_G00225490</name>
</gene>
<dbReference type="SUPFAM" id="SSF49899">
    <property type="entry name" value="Concanavalin A-like lectins/glucanases"/>
    <property type="match status" value="1"/>
</dbReference>
<dbReference type="PROSITE" id="PS00518">
    <property type="entry name" value="ZF_RING_1"/>
    <property type="match status" value="1"/>
</dbReference>
<organism evidence="9 10">
    <name type="scientific">Ameiurus melas</name>
    <name type="common">Black bullhead</name>
    <name type="synonym">Silurus melas</name>
    <dbReference type="NCBI Taxonomy" id="219545"/>
    <lineage>
        <taxon>Eukaryota</taxon>
        <taxon>Metazoa</taxon>
        <taxon>Chordata</taxon>
        <taxon>Craniata</taxon>
        <taxon>Vertebrata</taxon>
        <taxon>Euteleostomi</taxon>
        <taxon>Actinopterygii</taxon>
        <taxon>Neopterygii</taxon>
        <taxon>Teleostei</taxon>
        <taxon>Ostariophysi</taxon>
        <taxon>Siluriformes</taxon>
        <taxon>Ictaluridae</taxon>
        <taxon>Ameiurus</taxon>
    </lineage>
</organism>
<feature type="domain" description="B30.2/SPRY" evidence="8">
    <location>
        <begin position="273"/>
        <end position="465"/>
    </location>
</feature>
<dbReference type="AlphaFoldDB" id="A0A7J5ZZV7"/>
<dbReference type="InterPro" id="IPR017907">
    <property type="entry name" value="Znf_RING_CS"/>
</dbReference>
<dbReference type="SMART" id="SM00589">
    <property type="entry name" value="PRY"/>
    <property type="match status" value="1"/>
</dbReference>
<feature type="domain" description="B box-type" evidence="7">
    <location>
        <begin position="85"/>
        <end position="126"/>
    </location>
</feature>
<comment type="caution">
    <text evidence="9">The sequence shown here is derived from an EMBL/GenBank/DDBJ whole genome shotgun (WGS) entry which is preliminary data.</text>
</comment>
<dbReference type="Pfam" id="PF13445">
    <property type="entry name" value="zf-RING_UBOX"/>
    <property type="match status" value="1"/>
</dbReference>
<evidence type="ECO:0000259" key="6">
    <source>
        <dbReference type="PROSITE" id="PS50089"/>
    </source>
</evidence>
<dbReference type="EMBL" id="JAAGNN010000020">
    <property type="protein sequence ID" value="KAF4076016.1"/>
    <property type="molecule type" value="Genomic_DNA"/>
</dbReference>
<dbReference type="InterPro" id="IPR003877">
    <property type="entry name" value="SPRY_dom"/>
</dbReference>